<dbReference type="PROSITE" id="PS51409">
    <property type="entry name" value="ARGINASE_2"/>
    <property type="match status" value="1"/>
</dbReference>
<comment type="caution">
    <text evidence="5">The sequence shown here is derived from an EMBL/GenBank/DDBJ whole genome shotgun (WGS) entry which is preliminary data.</text>
</comment>
<proteinExistence type="inferred from homology"/>
<dbReference type="InterPro" id="IPR023696">
    <property type="entry name" value="Ureohydrolase_dom_sf"/>
</dbReference>
<dbReference type="Proteomes" id="UP000298218">
    <property type="component" value="Unassembled WGS sequence"/>
</dbReference>
<dbReference type="OrthoDB" id="7331788at2"/>
<dbReference type="GO" id="GO:0030145">
    <property type="term" value="F:manganese ion binding"/>
    <property type="evidence" value="ECO:0007669"/>
    <property type="project" value="TreeGrafter"/>
</dbReference>
<dbReference type="EMBL" id="SOHQ01000051">
    <property type="protein sequence ID" value="TFD74668.1"/>
    <property type="molecule type" value="Genomic_DNA"/>
</dbReference>
<accession>A0A4Y8KJN1</accession>
<keyword evidence="6" id="KW-1185">Reference proteome</keyword>
<evidence type="ECO:0000256" key="3">
    <source>
        <dbReference type="ARBA" id="ARBA00023211"/>
    </source>
</evidence>
<keyword evidence="2" id="KW-0378">Hydrolase</keyword>
<dbReference type="GO" id="GO:0005829">
    <property type="term" value="C:cytosol"/>
    <property type="evidence" value="ECO:0007669"/>
    <property type="project" value="TreeGrafter"/>
</dbReference>
<name>A0A4Y8KJN1_9MICO</name>
<evidence type="ECO:0000313" key="6">
    <source>
        <dbReference type="Proteomes" id="UP000298218"/>
    </source>
</evidence>
<dbReference type="Gene3D" id="3.40.800.10">
    <property type="entry name" value="Ureohydrolase domain"/>
    <property type="match status" value="1"/>
</dbReference>
<keyword evidence="1" id="KW-0479">Metal-binding</keyword>
<dbReference type="CDD" id="cd09999">
    <property type="entry name" value="Arginase-like_1"/>
    <property type="match status" value="1"/>
</dbReference>
<dbReference type="PANTHER" id="PTHR43782">
    <property type="entry name" value="ARGINASE"/>
    <property type="match status" value="1"/>
</dbReference>
<dbReference type="SUPFAM" id="SSF52768">
    <property type="entry name" value="Arginase/deacetylase"/>
    <property type="match status" value="1"/>
</dbReference>
<organism evidence="5 6">
    <name type="scientific">Cryobacterium psychrophilum</name>
    <dbReference type="NCBI Taxonomy" id="41988"/>
    <lineage>
        <taxon>Bacteria</taxon>
        <taxon>Bacillati</taxon>
        <taxon>Actinomycetota</taxon>
        <taxon>Actinomycetes</taxon>
        <taxon>Micrococcales</taxon>
        <taxon>Microbacteriaceae</taxon>
        <taxon>Cryobacterium</taxon>
    </lineage>
</organism>
<comment type="similarity">
    <text evidence="4">Belongs to the arginase family.</text>
</comment>
<dbReference type="PANTHER" id="PTHR43782:SF3">
    <property type="entry name" value="ARGINASE"/>
    <property type="match status" value="1"/>
</dbReference>
<gene>
    <name evidence="5" type="ORF">E3T53_17050</name>
</gene>
<keyword evidence="3" id="KW-0464">Manganese</keyword>
<evidence type="ECO:0000256" key="2">
    <source>
        <dbReference type="ARBA" id="ARBA00022801"/>
    </source>
</evidence>
<evidence type="ECO:0000256" key="4">
    <source>
        <dbReference type="PROSITE-ProRule" id="PRU00742"/>
    </source>
</evidence>
<dbReference type="GO" id="GO:0004053">
    <property type="term" value="F:arginase activity"/>
    <property type="evidence" value="ECO:0007669"/>
    <property type="project" value="TreeGrafter"/>
</dbReference>
<reference evidence="5 6" key="1">
    <citation type="submission" date="2019-03" db="EMBL/GenBank/DDBJ databases">
        <title>Genomics of glacier-inhabiting Cryobacterium strains.</title>
        <authorList>
            <person name="Liu Q."/>
            <person name="Xin Y.-H."/>
        </authorList>
    </citation>
    <scope>NUCLEOTIDE SEQUENCE [LARGE SCALE GENOMIC DNA]</scope>
    <source>
        <strain evidence="5 6">CGMCC 1.4292</strain>
    </source>
</reference>
<sequence>MAPTFVVVPQWQGSVSPRAMRLVDGAAAIQGDLPASATREVDVPVEAGDAQDTGIRRFSSLQIVRERQGTVLRAVMDWALTIGGDCGVSLASVEHASREHPGDVALVWFGAHPELHTPETSPSGGFCGMVLRAIAGEGHPGVALDESTRIPFDRIVLVGARDVDAAEAELIAERHITTVDVEQLGTAEALLAAIHATGANSVYVHVGLDVLDPSALHGLADLVPFGLTVPALTSTITAVRVAFPVVGASIIGFSPASPTAAGDDLPSILRMISALTR</sequence>
<dbReference type="Pfam" id="PF00491">
    <property type="entry name" value="Arginase"/>
    <property type="match status" value="1"/>
</dbReference>
<evidence type="ECO:0000256" key="1">
    <source>
        <dbReference type="ARBA" id="ARBA00022723"/>
    </source>
</evidence>
<protein>
    <submittedName>
        <fullName evidence="5">Arginase family protein</fullName>
    </submittedName>
</protein>
<dbReference type="PRINTS" id="PR00116">
    <property type="entry name" value="ARGINASE"/>
</dbReference>
<dbReference type="AlphaFoldDB" id="A0A4Y8KJN1"/>
<dbReference type="InterPro" id="IPR006035">
    <property type="entry name" value="Ureohydrolase"/>
</dbReference>
<evidence type="ECO:0000313" key="5">
    <source>
        <dbReference type="EMBL" id="TFD74668.1"/>
    </source>
</evidence>